<comment type="subcellular location">
    <subcellularLocation>
        <location evidence="2">Nucleus</location>
    </subcellularLocation>
</comment>
<dbReference type="InterPro" id="IPR022617">
    <property type="entry name" value="Rad60/SUMO-like_dom"/>
</dbReference>
<dbReference type="Proteomes" id="UP001152799">
    <property type="component" value="Chromosome 1"/>
</dbReference>
<dbReference type="PROSITE" id="PS50053">
    <property type="entry name" value="UBIQUITIN_2"/>
    <property type="match status" value="1"/>
</dbReference>
<dbReference type="OrthoDB" id="442921at2759"/>
<dbReference type="AlphaFoldDB" id="A0A9N9Q9F2"/>
<dbReference type="PANTHER" id="PTHR10562">
    <property type="entry name" value="SMALL UBIQUITIN-RELATED MODIFIER"/>
    <property type="match status" value="1"/>
</dbReference>
<dbReference type="Gene3D" id="3.10.20.90">
    <property type="entry name" value="Phosphatidylinositol 3-kinase Catalytic Subunit, Chain A, domain 1"/>
    <property type="match status" value="1"/>
</dbReference>
<keyword evidence="2" id="KW-0539">Nucleus</keyword>
<dbReference type="EMBL" id="OU892277">
    <property type="protein sequence ID" value="CAG9761089.1"/>
    <property type="molecule type" value="Genomic_DNA"/>
</dbReference>
<dbReference type="InterPro" id="IPR000626">
    <property type="entry name" value="Ubiquitin-like_dom"/>
</dbReference>
<dbReference type="SMART" id="SM00213">
    <property type="entry name" value="UBQ"/>
    <property type="match status" value="1"/>
</dbReference>
<sequence>MSENMKPNENQHMILKVRGYDGTIMGFRFKRNLPFKRLMMAYCERMGIDIRRVRFYFKGNCLEDTDTPISVGMQTGDSIETYRMR</sequence>
<comment type="similarity">
    <text evidence="1 2">Belongs to the ubiquitin family. SUMO subfamily.</text>
</comment>
<gene>
    <name evidence="4" type="ORF">CEUTPL_LOCUS1800</name>
</gene>
<keyword evidence="5" id="KW-1185">Reference proteome</keyword>
<evidence type="ECO:0000256" key="2">
    <source>
        <dbReference type="RuleBase" id="RU361190"/>
    </source>
</evidence>
<accession>A0A9N9Q9F2</accession>
<reference evidence="4" key="1">
    <citation type="submission" date="2022-01" db="EMBL/GenBank/DDBJ databases">
        <authorList>
            <person name="King R."/>
        </authorList>
    </citation>
    <scope>NUCLEOTIDE SEQUENCE</scope>
</reference>
<dbReference type="GO" id="GO:0005634">
    <property type="term" value="C:nucleus"/>
    <property type="evidence" value="ECO:0007669"/>
    <property type="project" value="UniProtKB-SubCell"/>
</dbReference>
<evidence type="ECO:0000259" key="3">
    <source>
        <dbReference type="PROSITE" id="PS50053"/>
    </source>
</evidence>
<dbReference type="Pfam" id="PF11976">
    <property type="entry name" value="Rad60-SLD"/>
    <property type="match status" value="1"/>
</dbReference>
<proteinExistence type="inferred from homology"/>
<organism evidence="4 5">
    <name type="scientific">Ceutorhynchus assimilis</name>
    <name type="common">cabbage seed weevil</name>
    <dbReference type="NCBI Taxonomy" id="467358"/>
    <lineage>
        <taxon>Eukaryota</taxon>
        <taxon>Metazoa</taxon>
        <taxon>Ecdysozoa</taxon>
        <taxon>Arthropoda</taxon>
        <taxon>Hexapoda</taxon>
        <taxon>Insecta</taxon>
        <taxon>Pterygota</taxon>
        <taxon>Neoptera</taxon>
        <taxon>Endopterygota</taxon>
        <taxon>Coleoptera</taxon>
        <taxon>Polyphaga</taxon>
        <taxon>Cucujiformia</taxon>
        <taxon>Curculionidae</taxon>
        <taxon>Ceutorhynchinae</taxon>
        <taxon>Ceutorhynchus</taxon>
    </lineage>
</organism>
<protein>
    <recommendedName>
        <fullName evidence="2">Small ubiquitin-related modifier</fullName>
        <shortName evidence="2">SUMO</shortName>
    </recommendedName>
</protein>
<dbReference type="SUPFAM" id="SSF54236">
    <property type="entry name" value="Ubiquitin-like"/>
    <property type="match status" value="1"/>
</dbReference>
<name>A0A9N9Q9F2_9CUCU</name>
<evidence type="ECO:0000313" key="5">
    <source>
        <dbReference type="Proteomes" id="UP001152799"/>
    </source>
</evidence>
<evidence type="ECO:0000256" key="1">
    <source>
        <dbReference type="ARBA" id="ARBA00009185"/>
    </source>
</evidence>
<keyword evidence="2" id="KW-0833">Ubl conjugation pathway</keyword>
<dbReference type="InterPro" id="IPR029071">
    <property type="entry name" value="Ubiquitin-like_domsf"/>
</dbReference>
<feature type="domain" description="Ubiquitin-like" evidence="3">
    <location>
        <begin position="11"/>
        <end position="85"/>
    </location>
</feature>
<evidence type="ECO:0000313" key="4">
    <source>
        <dbReference type="EMBL" id="CAG9761089.1"/>
    </source>
</evidence>